<dbReference type="Proteomes" id="UP000310066">
    <property type="component" value="Unassembled WGS sequence"/>
</dbReference>
<comment type="caution">
    <text evidence="2">The sequence shown here is derived from an EMBL/GenBank/DDBJ whole genome shotgun (WGS) entry which is preliminary data.</text>
</comment>
<sequence length="160" mass="18083">MEYPTPADGSTSNEFTAAYLERLSSSFVQVLNDHAFDFQSQSAQEVKAHLASNFRAHLDTVAQDSRPVSLDEQVIKWRQRAQDNPDVVFQIVHSMATVGETTTRATVYLEMEVSGISNVKLQAMNEFNWERVEGVWLCYYVVGMRGSSVNNGFDAWLLPR</sequence>
<dbReference type="EMBL" id="JAUJLE010000541">
    <property type="protein sequence ID" value="KAK0953661.1"/>
    <property type="molecule type" value="Genomic_DNA"/>
</dbReference>
<dbReference type="OrthoDB" id="3899120at2759"/>
<evidence type="ECO:0000313" key="4">
    <source>
        <dbReference type="Proteomes" id="UP001175353"/>
    </source>
</evidence>
<reference evidence="1" key="2">
    <citation type="submission" date="2023-06" db="EMBL/GenBank/DDBJ databases">
        <title>Black Yeasts Isolated from many extreme environments.</title>
        <authorList>
            <person name="Coleine C."/>
            <person name="Stajich J.E."/>
            <person name="Selbmann L."/>
        </authorList>
    </citation>
    <scope>NUCLEOTIDE SEQUENCE</scope>
    <source>
        <strain evidence="1">CCFEE 5200</strain>
    </source>
</reference>
<dbReference type="Proteomes" id="UP001175353">
    <property type="component" value="Unassembled WGS sequence"/>
</dbReference>
<evidence type="ECO:0000313" key="1">
    <source>
        <dbReference type="EMBL" id="KAK0953661.1"/>
    </source>
</evidence>
<evidence type="ECO:0000313" key="3">
    <source>
        <dbReference type="Proteomes" id="UP000310066"/>
    </source>
</evidence>
<keyword evidence="4" id="KW-1185">Reference proteome</keyword>
<evidence type="ECO:0000313" key="2">
    <source>
        <dbReference type="EMBL" id="TKA37683.1"/>
    </source>
</evidence>
<dbReference type="EMBL" id="NAJP01000050">
    <property type="protein sequence ID" value="TKA37683.1"/>
    <property type="molecule type" value="Genomic_DNA"/>
</dbReference>
<proteinExistence type="predicted"/>
<reference evidence="2 3" key="1">
    <citation type="submission" date="2017-03" db="EMBL/GenBank/DDBJ databases">
        <title>Genomes of endolithic fungi from Antarctica.</title>
        <authorList>
            <person name="Coleine C."/>
            <person name="Masonjones S."/>
            <person name="Stajich J.E."/>
        </authorList>
    </citation>
    <scope>NUCLEOTIDE SEQUENCE [LARGE SCALE GENOMIC DNA]</scope>
    <source>
        <strain evidence="2 3">CCFEE 5311</strain>
    </source>
</reference>
<organism evidence="2 3">
    <name type="scientific">Friedmanniomyces endolithicus</name>
    <dbReference type="NCBI Taxonomy" id="329885"/>
    <lineage>
        <taxon>Eukaryota</taxon>
        <taxon>Fungi</taxon>
        <taxon>Dikarya</taxon>
        <taxon>Ascomycota</taxon>
        <taxon>Pezizomycotina</taxon>
        <taxon>Dothideomycetes</taxon>
        <taxon>Dothideomycetidae</taxon>
        <taxon>Mycosphaerellales</taxon>
        <taxon>Teratosphaeriaceae</taxon>
        <taxon>Friedmanniomyces</taxon>
    </lineage>
</organism>
<dbReference type="AlphaFoldDB" id="A0A4U0UPU4"/>
<evidence type="ECO:0008006" key="5">
    <source>
        <dbReference type="Google" id="ProtNLM"/>
    </source>
</evidence>
<protein>
    <recommendedName>
        <fullName evidence="5">SnoaL-like domain-containing protein</fullName>
    </recommendedName>
</protein>
<gene>
    <name evidence="2" type="ORF">B0A54_11767</name>
    <name evidence="1" type="ORF">LTR91_023734</name>
</gene>
<name>A0A4U0UPU4_9PEZI</name>
<accession>A0A4U0UPU4</accession>